<keyword evidence="3" id="KW-0238">DNA-binding</keyword>
<sequence>MSIGGFDLNLLPTLSALLEERNVTRAAERLSLGQPAVSAALARLRRHYDDPLLVREGRVYHLSSLAEALVEPVREAMAAVERCVSAPQGFEPASDARSFTVAASDYISTVLLRPLLTHLAREAPGVRLQLVPIRAGLDEGLRRGSVDLALLPTEFATTMLDLERQLLYRERFVLVADRDQQALAGRVELDATTPGTPIDQELLQRLPFVMFAGELPFVLERKLQEQGIELRVDVTTEAFVAAPLLLPGTELVSFVPERLARLVAGPAHLALYASPVDIGDIVEAMYWSPRRTGDSAHRWLRTRITAEAQRLT</sequence>
<dbReference type="InterPro" id="IPR037402">
    <property type="entry name" value="YidZ_PBP2"/>
</dbReference>
<dbReference type="PROSITE" id="PS50931">
    <property type="entry name" value="HTH_LYSR"/>
    <property type="match status" value="1"/>
</dbReference>
<dbReference type="GO" id="GO:0003700">
    <property type="term" value="F:DNA-binding transcription factor activity"/>
    <property type="evidence" value="ECO:0007669"/>
    <property type="project" value="InterPro"/>
</dbReference>
<evidence type="ECO:0000313" key="6">
    <source>
        <dbReference type="EMBL" id="TWP34957.1"/>
    </source>
</evidence>
<evidence type="ECO:0000256" key="2">
    <source>
        <dbReference type="ARBA" id="ARBA00023015"/>
    </source>
</evidence>
<reference evidence="6 7" key="1">
    <citation type="submission" date="2019-05" db="EMBL/GenBank/DDBJ databases">
        <authorList>
            <person name="Lee S.D."/>
        </authorList>
    </citation>
    <scope>NUCLEOTIDE SEQUENCE [LARGE SCALE GENOMIC DNA]</scope>
    <source>
        <strain evidence="6 7">C5-26</strain>
    </source>
</reference>
<protein>
    <submittedName>
        <fullName evidence="6">LysR family transcriptional regulator</fullName>
    </submittedName>
</protein>
<reference evidence="6 7" key="2">
    <citation type="submission" date="2019-08" db="EMBL/GenBank/DDBJ databases">
        <title>Jejuicoccus antrihumi gen. nov., sp. nov., a new member of the family Dermacoccaceae isolated from a cave.</title>
        <authorList>
            <person name="Schumann P."/>
            <person name="Kim I.S."/>
        </authorList>
    </citation>
    <scope>NUCLEOTIDE SEQUENCE [LARGE SCALE GENOMIC DNA]</scope>
    <source>
        <strain evidence="6 7">C5-26</strain>
    </source>
</reference>
<dbReference type="PANTHER" id="PTHR30118">
    <property type="entry name" value="HTH-TYPE TRANSCRIPTIONAL REGULATOR LEUO-RELATED"/>
    <property type="match status" value="1"/>
</dbReference>
<accession>A0A563DXK6</accession>
<evidence type="ECO:0000259" key="5">
    <source>
        <dbReference type="PROSITE" id="PS50931"/>
    </source>
</evidence>
<dbReference type="InterPro" id="IPR036390">
    <property type="entry name" value="WH_DNA-bd_sf"/>
</dbReference>
<evidence type="ECO:0000313" key="7">
    <source>
        <dbReference type="Proteomes" id="UP000320244"/>
    </source>
</evidence>
<dbReference type="Pfam" id="PF03466">
    <property type="entry name" value="LysR_substrate"/>
    <property type="match status" value="1"/>
</dbReference>
<dbReference type="Pfam" id="PF00126">
    <property type="entry name" value="HTH_1"/>
    <property type="match status" value="1"/>
</dbReference>
<evidence type="ECO:0000256" key="1">
    <source>
        <dbReference type="ARBA" id="ARBA00009437"/>
    </source>
</evidence>
<keyword evidence="7" id="KW-1185">Reference proteome</keyword>
<dbReference type="SUPFAM" id="SSF46785">
    <property type="entry name" value="Winged helix' DNA-binding domain"/>
    <property type="match status" value="1"/>
</dbReference>
<comment type="similarity">
    <text evidence="1">Belongs to the LysR transcriptional regulatory family.</text>
</comment>
<dbReference type="OrthoDB" id="8717159at2"/>
<feature type="domain" description="HTH lysR-type" evidence="5">
    <location>
        <begin position="6"/>
        <end position="63"/>
    </location>
</feature>
<dbReference type="RefSeq" id="WP_146318076.1">
    <property type="nucleotide sequence ID" value="NZ_VCQV01000023.1"/>
</dbReference>
<evidence type="ECO:0000256" key="4">
    <source>
        <dbReference type="ARBA" id="ARBA00023163"/>
    </source>
</evidence>
<dbReference type="InterPro" id="IPR005119">
    <property type="entry name" value="LysR_subst-bd"/>
</dbReference>
<evidence type="ECO:0000256" key="3">
    <source>
        <dbReference type="ARBA" id="ARBA00023125"/>
    </source>
</evidence>
<dbReference type="PANTHER" id="PTHR30118:SF15">
    <property type="entry name" value="TRANSCRIPTIONAL REGULATORY PROTEIN"/>
    <property type="match status" value="1"/>
</dbReference>
<dbReference type="InterPro" id="IPR036388">
    <property type="entry name" value="WH-like_DNA-bd_sf"/>
</dbReference>
<comment type="caution">
    <text evidence="6">The sequence shown here is derived from an EMBL/GenBank/DDBJ whole genome shotgun (WGS) entry which is preliminary data.</text>
</comment>
<proteinExistence type="inferred from homology"/>
<dbReference type="InterPro" id="IPR000847">
    <property type="entry name" value="LysR_HTH_N"/>
</dbReference>
<dbReference type="CDD" id="cd08417">
    <property type="entry name" value="PBP2_Nitroaromatics_like"/>
    <property type="match status" value="1"/>
</dbReference>
<dbReference type="Gene3D" id="1.10.10.10">
    <property type="entry name" value="Winged helix-like DNA-binding domain superfamily/Winged helix DNA-binding domain"/>
    <property type="match status" value="1"/>
</dbReference>
<dbReference type="InterPro" id="IPR050389">
    <property type="entry name" value="LysR-type_TF"/>
</dbReference>
<dbReference type="GO" id="GO:0003677">
    <property type="term" value="F:DNA binding"/>
    <property type="evidence" value="ECO:0007669"/>
    <property type="project" value="UniProtKB-KW"/>
</dbReference>
<dbReference type="AlphaFoldDB" id="A0A563DXK6"/>
<dbReference type="EMBL" id="VCQV01000023">
    <property type="protein sequence ID" value="TWP34957.1"/>
    <property type="molecule type" value="Genomic_DNA"/>
</dbReference>
<dbReference type="PRINTS" id="PR00039">
    <property type="entry name" value="HTHLYSR"/>
</dbReference>
<keyword evidence="2" id="KW-0805">Transcription regulation</keyword>
<gene>
    <name evidence="6" type="ORF">FGL98_15555</name>
</gene>
<name>A0A563DXK6_9MICO</name>
<dbReference type="Gene3D" id="3.40.190.10">
    <property type="entry name" value="Periplasmic binding protein-like II"/>
    <property type="match status" value="2"/>
</dbReference>
<dbReference type="Proteomes" id="UP000320244">
    <property type="component" value="Unassembled WGS sequence"/>
</dbReference>
<organism evidence="6 7">
    <name type="scientific">Leekyejoonella antrihumi</name>
    <dbReference type="NCBI Taxonomy" id="1660198"/>
    <lineage>
        <taxon>Bacteria</taxon>
        <taxon>Bacillati</taxon>
        <taxon>Actinomycetota</taxon>
        <taxon>Actinomycetes</taxon>
        <taxon>Micrococcales</taxon>
        <taxon>Dermacoccaceae</taxon>
        <taxon>Leekyejoonella</taxon>
    </lineage>
</organism>
<keyword evidence="4" id="KW-0804">Transcription</keyword>
<dbReference type="SUPFAM" id="SSF53850">
    <property type="entry name" value="Periplasmic binding protein-like II"/>
    <property type="match status" value="1"/>
</dbReference>